<gene>
    <name evidence="2" type="ORF">GX618_03970</name>
</gene>
<dbReference type="Proteomes" id="UP000554004">
    <property type="component" value="Unassembled WGS sequence"/>
</dbReference>
<dbReference type="InterPro" id="IPR009620">
    <property type="entry name" value="UPF0236"/>
</dbReference>
<organism evidence="2 3">
    <name type="scientific">Candidatus Dojkabacteria bacterium</name>
    <dbReference type="NCBI Taxonomy" id="2099670"/>
    <lineage>
        <taxon>Bacteria</taxon>
        <taxon>Candidatus Dojkabacteria</taxon>
    </lineage>
</organism>
<evidence type="ECO:0000256" key="1">
    <source>
        <dbReference type="ARBA" id="ARBA00006539"/>
    </source>
</evidence>
<accession>A0A847EV59</accession>
<dbReference type="Pfam" id="PF06782">
    <property type="entry name" value="UPF0236"/>
    <property type="match status" value="1"/>
</dbReference>
<comment type="caution">
    <text evidence="2">The sequence shown here is derived from an EMBL/GenBank/DDBJ whole genome shotgun (WGS) entry which is preliminary data.</text>
</comment>
<evidence type="ECO:0008006" key="4">
    <source>
        <dbReference type="Google" id="ProtNLM"/>
    </source>
</evidence>
<evidence type="ECO:0000313" key="3">
    <source>
        <dbReference type="Proteomes" id="UP000554004"/>
    </source>
</evidence>
<dbReference type="EMBL" id="JAAZAL010000151">
    <property type="protein sequence ID" value="NLE31398.1"/>
    <property type="molecule type" value="Genomic_DNA"/>
</dbReference>
<name>A0A847EV59_9BACT</name>
<evidence type="ECO:0000313" key="2">
    <source>
        <dbReference type="EMBL" id="NLE31398.1"/>
    </source>
</evidence>
<reference evidence="2 3" key="1">
    <citation type="journal article" date="2020" name="Biotechnol. Biofuels">
        <title>New insights from the biogas microbiome by comprehensive genome-resolved metagenomics of nearly 1600 species originating from multiple anaerobic digesters.</title>
        <authorList>
            <person name="Campanaro S."/>
            <person name="Treu L."/>
            <person name="Rodriguez-R L.M."/>
            <person name="Kovalovszki A."/>
            <person name="Ziels R.M."/>
            <person name="Maus I."/>
            <person name="Zhu X."/>
            <person name="Kougias P.G."/>
            <person name="Basile A."/>
            <person name="Luo G."/>
            <person name="Schluter A."/>
            <person name="Konstantinidis K.T."/>
            <person name="Angelidaki I."/>
        </authorList>
    </citation>
    <scope>NUCLEOTIDE SEQUENCE [LARGE SCALE GENOMIC DNA]</scope>
    <source>
        <strain evidence="2">AS06rmzACSIP_421</strain>
    </source>
</reference>
<proteinExistence type="inferred from homology"/>
<sequence length="474" mass="54196">MDIDMITITFPQVKVEIPIKDLTFDTLENLIFDMMQKIAQMVFTKVLSDIDDYLRKNRRRGKLKNTGKRSKTFLTRFGDVSFSRTRYLEKTGKAQYLLDEALSTIKNQRISLSRAMTECLLASLSSYREVVGQTKLLLGHTRSHESIRKNVLSEARLIIEHEKKRLQQLENLDISAKEAPDVVYTEADATYLKLQKPEKDKKLEVKIGIGYCGKENRYSSGNSQRLKEKFLYLGTGKNFMYNFSLRAEEELNISQSKKQYFGADGDKWITSGIRDYFPSATYLLCRFHLNKRLKEALPGNKTQQKLIRSLLLSDRIDEALARIDNLLVVSSEPKQKKLLADFYSYIANNRQGISNQATLKDKDIAKTGAIESNVKLAIANRFKKQGRSWSKKGAFSLLKVKETILNGKWDSWWGKERNHPIKITPLKPPLSASSFTKEVSSSPVIQAKIPALDGPNQDKPWVGVLRKLSQLELV</sequence>
<dbReference type="AlphaFoldDB" id="A0A847EV59"/>
<protein>
    <recommendedName>
        <fullName evidence="4">Transposase</fullName>
    </recommendedName>
</protein>
<comment type="similarity">
    <text evidence="1">Belongs to the UPF0236 family.</text>
</comment>